<evidence type="ECO:0008006" key="3">
    <source>
        <dbReference type="Google" id="ProtNLM"/>
    </source>
</evidence>
<name>A0A178ZUF2_9EURO</name>
<dbReference type="RefSeq" id="XP_018696438.1">
    <property type="nucleotide sequence ID" value="XM_018833814.1"/>
</dbReference>
<dbReference type="PANTHER" id="PTHR13379:SF0">
    <property type="entry name" value="UPF0415 PROTEIN C7ORF25"/>
    <property type="match status" value="1"/>
</dbReference>
<dbReference type="EMBL" id="LVYI01000002">
    <property type="protein sequence ID" value="OAP63071.1"/>
    <property type="molecule type" value="Genomic_DNA"/>
</dbReference>
<dbReference type="GeneID" id="30006468"/>
<evidence type="ECO:0000313" key="2">
    <source>
        <dbReference type="Proteomes" id="UP000078343"/>
    </source>
</evidence>
<dbReference type="PANTHER" id="PTHR13379">
    <property type="entry name" value="UNCHARACTERIZED DUF1308"/>
    <property type="match status" value="1"/>
</dbReference>
<dbReference type="STRING" id="1367422.A0A178ZUF2"/>
<sequence length="539" mass="60545">MPRSADLLESLRSRASVLLHEFQLYQAYLKTRAKQHQVEIRAFKRGIESEVKILERIALLFATSDRNSQSILNNPIEQDEESPQLHSLRSSNLPFYEAVWNTAKSCRHITALGKKMHFTGKYSAASEKNREENLVSWTDVSRDVQKKETLVDVIADNGLQWIKISTLTEKRLLFEMAKEGWEKYGDFGGDSDVEDGHIPETDSDAMRTNKLELVRLAEDLKIAAQEVRVQFRHPRIRFVLPNIREGIIPDVDAFLADLRATGAVVECNADVCSFGEDRQLDLVNMMPTAPTVPLTSTINIDCTILLALVSDISHFPKHQLLSTSGQKTETYHKAIVNQIECEASSPMLPGDIYPLLVTRDLECTVHAAQRMREIVQCMGTSSELSRAEILLGEGRYTDQPASTLRRVFSELSMHAVPTEIQFPVKVVDFDVHSLFGSETTSLALDVESSKSFPASVASRVKDRLRLTPINASVFFYGWIGQIVTLTSNRTVANELLKTINDILDWDESQGQGCKGDTDFLGPLIRCETARSLIGKTKFR</sequence>
<comment type="caution">
    <text evidence="1">The sequence shown here is derived from an EMBL/GenBank/DDBJ whole genome shotgun (WGS) entry which is preliminary data.</text>
</comment>
<dbReference type="Proteomes" id="UP000078343">
    <property type="component" value="Unassembled WGS sequence"/>
</dbReference>
<dbReference type="AlphaFoldDB" id="A0A178ZUF2"/>
<reference evidence="1 2" key="1">
    <citation type="submission" date="2016-04" db="EMBL/GenBank/DDBJ databases">
        <title>Draft genome of Fonsecaea erecta CBS 125763.</title>
        <authorList>
            <person name="Weiss V.A."/>
            <person name="Vicente V.A."/>
            <person name="Raittz R.T."/>
            <person name="Moreno L.F."/>
            <person name="De Souza E.M."/>
            <person name="Pedrosa F.O."/>
            <person name="Steffens M.B."/>
            <person name="Faoro H."/>
            <person name="Tadra-Sfeir M.Z."/>
            <person name="Najafzadeh M.J."/>
            <person name="Felipe M.S."/>
            <person name="Teixeira M."/>
            <person name="Sun J."/>
            <person name="Xi L."/>
            <person name="Gomes R."/>
            <person name="De Azevedo C.M."/>
            <person name="Salgado C.G."/>
            <person name="Da Silva M.B."/>
            <person name="Nascimento M.F."/>
            <person name="Queiroz-Telles F."/>
            <person name="Attili D.S."/>
            <person name="Gorbushina A."/>
        </authorList>
    </citation>
    <scope>NUCLEOTIDE SEQUENCE [LARGE SCALE GENOMIC DNA]</scope>
    <source>
        <strain evidence="1 2">CBS 125763</strain>
    </source>
</reference>
<keyword evidence="2" id="KW-1185">Reference proteome</keyword>
<protein>
    <recommendedName>
        <fullName evidence="3">DUF1308 domain-containing protein</fullName>
    </recommendedName>
</protein>
<proteinExistence type="predicted"/>
<accession>A0A178ZUF2</accession>
<dbReference type="OrthoDB" id="441890at2759"/>
<gene>
    <name evidence="1" type="ORF">AYL99_02298</name>
</gene>
<organism evidence="1 2">
    <name type="scientific">Fonsecaea erecta</name>
    <dbReference type="NCBI Taxonomy" id="1367422"/>
    <lineage>
        <taxon>Eukaryota</taxon>
        <taxon>Fungi</taxon>
        <taxon>Dikarya</taxon>
        <taxon>Ascomycota</taxon>
        <taxon>Pezizomycotina</taxon>
        <taxon>Eurotiomycetes</taxon>
        <taxon>Chaetothyriomycetidae</taxon>
        <taxon>Chaetothyriales</taxon>
        <taxon>Herpotrichiellaceae</taxon>
        <taxon>Fonsecaea</taxon>
    </lineage>
</organism>
<evidence type="ECO:0000313" key="1">
    <source>
        <dbReference type="EMBL" id="OAP63071.1"/>
    </source>
</evidence>